<reference evidence="3" key="1">
    <citation type="submission" date="2018-05" db="EMBL/GenBank/DDBJ databases">
        <title>Pedobacter paludis sp. nov., isolated from wetland soil.</title>
        <authorList>
            <person name="Zhang Y."/>
        </authorList>
    </citation>
    <scope>NUCLEOTIDE SEQUENCE [LARGE SCALE GENOMIC DNA]</scope>
    <source>
        <strain evidence="3">R-8</strain>
    </source>
</reference>
<evidence type="ECO:0000256" key="1">
    <source>
        <dbReference type="SAM" id="MobiDB-lite"/>
    </source>
</evidence>
<dbReference type="AlphaFoldDB" id="A0A317F0J5"/>
<comment type="caution">
    <text evidence="2">The sequence shown here is derived from an EMBL/GenBank/DDBJ whole genome shotgun (WGS) entry which is preliminary data.</text>
</comment>
<name>A0A317F0J5_9SPHI</name>
<keyword evidence="3" id="KW-1185">Reference proteome</keyword>
<protein>
    <submittedName>
        <fullName evidence="2">Uncharacterized protein</fullName>
    </submittedName>
</protein>
<evidence type="ECO:0000313" key="2">
    <source>
        <dbReference type="EMBL" id="PWS32681.1"/>
    </source>
</evidence>
<evidence type="ECO:0000313" key="3">
    <source>
        <dbReference type="Proteomes" id="UP000245391"/>
    </source>
</evidence>
<dbReference type="Proteomes" id="UP000245391">
    <property type="component" value="Unassembled WGS sequence"/>
</dbReference>
<gene>
    <name evidence="2" type="ORF">DF947_06310</name>
</gene>
<feature type="compositionally biased region" description="Polar residues" evidence="1">
    <location>
        <begin position="147"/>
        <end position="159"/>
    </location>
</feature>
<proteinExistence type="predicted"/>
<sequence>MADYCYNKVDFLGENSALAIEHFSEMGYDCPPFLNILLDNDAVYFESKRIPPLRDLQEIAESFDVDFKLICQLPNERTKEKYDYVCMKNQKLDLAAEVLKTMISDATSVDELEGIAEVIHEQADRSRVNSHERLILAHLAERKFNEINSNTQDQDQNIPSAARKIGR</sequence>
<dbReference type="OrthoDB" id="1248468at2"/>
<accession>A0A317F0J5</accession>
<dbReference type="EMBL" id="QGNY01000002">
    <property type="protein sequence ID" value="PWS32681.1"/>
    <property type="molecule type" value="Genomic_DNA"/>
</dbReference>
<organism evidence="2 3">
    <name type="scientific">Pedobacter paludis</name>
    <dbReference type="NCBI Taxonomy" id="2203212"/>
    <lineage>
        <taxon>Bacteria</taxon>
        <taxon>Pseudomonadati</taxon>
        <taxon>Bacteroidota</taxon>
        <taxon>Sphingobacteriia</taxon>
        <taxon>Sphingobacteriales</taxon>
        <taxon>Sphingobacteriaceae</taxon>
        <taxon>Pedobacter</taxon>
    </lineage>
</organism>
<dbReference type="RefSeq" id="WP_109928853.1">
    <property type="nucleotide sequence ID" value="NZ_QGNY01000002.1"/>
</dbReference>
<feature type="region of interest" description="Disordered" evidence="1">
    <location>
        <begin position="147"/>
        <end position="167"/>
    </location>
</feature>